<reference evidence="10" key="2">
    <citation type="submission" date="2018-05" db="EMBL/GenBank/DDBJ databases">
        <title>OmerRS3 (Oryza meridionalis Reference Sequence Version 3).</title>
        <authorList>
            <person name="Zhang J."/>
            <person name="Kudrna D."/>
            <person name="Lee S."/>
            <person name="Talag J."/>
            <person name="Welchert J."/>
            <person name="Wing R.A."/>
        </authorList>
    </citation>
    <scope>NUCLEOTIDE SEQUENCE [LARGE SCALE GENOMIC DNA]</scope>
    <source>
        <strain evidence="10">cv. OR44</strain>
    </source>
</reference>
<dbReference type="PANTHER" id="PTHR11802">
    <property type="entry name" value="SERINE PROTEASE FAMILY S10 SERINE CARBOXYPEPTIDASE"/>
    <property type="match status" value="1"/>
</dbReference>
<dbReference type="PROSITE" id="PS00131">
    <property type="entry name" value="CARBOXYPEPT_SER_SER"/>
    <property type="match status" value="1"/>
</dbReference>
<organism evidence="10">
    <name type="scientific">Oryza meridionalis</name>
    <dbReference type="NCBI Taxonomy" id="40149"/>
    <lineage>
        <taxon>Eukaryota</taxon>
        <taxon>Viridiplantae</taxon>
        <taxon>Streptophyta</taxon>
        <taxon>Embryophyta</taxon>
        <taxon>Tracheophyta</taxon>
        <taxon>Spermatophyta</taxon>
        <taxon>Magnoliopsida</taxon>
        <taxon>Liliopsida</taxon>
        <taxon>Poales</taxon>
        <taxon>Poaceae</taxon>
        <taxon>BOP clade</taxon>
        <taxon>Oryzoideae</taxon>
        <taxon>Oryzeae</taxon>
        <taxon>Oryzinae</taxon>
        <taxon>Oryza</taxon>
    </lineage>
</organism>
<dbReference type="HOGENOM" id="CLU_008523_0_4_1"/>
<dbReference type="InterPro" id="IPR033124">
    <property type="entry name" value="Ser_caboxypep_his_AS"/>
</dbReference>
<dbReference type="Proteomes" id="UP000008021">
    <property type="component" value="Chromosome 12"/>
</dbReference>
<dbReference type="GO" id="GO:0019748">
    <property type="term" value="P:secondary metabolic process"/>
    <property type="evidence" value="ECO:0007669"/>
    <property type="project" value="TreeGrafter"/>
</dbReference>
<accession>A0A0E0FAY3</accession>
<dbReference type="InterPro" id="IPR029058">
    <property type="entry name" value="AB_hydrolase_fold"/>
</dbReference>
<dbReference type="FunFam" id="3.40.50.1820:FF:000143">
    <property type="entry name" value="Carboxypeptidase"/>
    <property type="match status" value="1"/>
</dbReference>
<evidence type="ECO:0000256" key="6">
    <source>
        <dbReference type="ARBA" id="ARBA00023157"/>
    </source>
</evidence>
<dbReference type="Gene3D" id="3.40.50.1820">
    <property type="entry name" value="alpha/beta hydrolase"/>
    <property type="match status" value="2"/>
</dbReference>
<feature type="region of interest" description="Disordered" evidence="9">
    <location>
        <begin position="49"/>
        <end position="98"/>
    </location>
</feature>
<dbReference type="EnsemblPlants" id="OMERI12G05210.1">
    <property type="protein sequence ID" value="OMERI12G05210.1"/>
    <property type="gene ID" value="OMERI12G05210"/>
</dbReference>
<evidence type="ECO:0000313" key="10">
    <source>
        <dbReference type="EnsemblPlants" id="OMERI12G05210.1"/>
    </source>
</evidence>
<protein>
    <recommendedName>
        <fullName evidence="8">Carboxypeptidase</fullName>
        <ecNumber evidence="8">3.4.16.-</ecNumber>
    </recommendedName>
</protein>
<evidence type="ECO:0000256" key="3">
    <source>
        <dbReference type="ARBA" id="ARBA00022670"/>
    </source>
</evidence>
<evidence type="ECO:0000256" key="5">
    <source>
        <dbReference type="ARBA" id="ARBA00022801"/>
    </source>
</evidence>
<evidence type="ECO:0000256" key="1">
    <source>
        <dbReference type="ARBA" id="ARBA00009431"/>
    </source>
</evidence>
<keyword evidence="6" id="KW-1015">Disulfide bond</keyword>
<sequence>MCCHFADNLPIFVGNVTPCYSVLQYYTWPKHKCTTICFVALDTTSLASGGATARAKKSQRNRSQIRRDESRQNSVQNSPNLSDQEIGIKDPRRRRRRRHHSPLIVPWTPILSLSLLSVRLNFPTTTAVSTAPRCCRPPAPSMARRGRRSPASPAVAIALIIFLTYGGGVCEAAPASALVKSVPGFDGALPSKHYAGYVTVEEQHGRNLFYYLVESERDPAKDPLYYTWPKHKCTTICFVALDTTSLARGRRSPASPAVAIALIIFLTYGGGVCEAAPASALVKSVPGFDGALPSKHYAGYVTVEEQHGRNLFYYLVESERDPAKDPLVLWLNGGPGCSSFDGFVYEHGPFNFESGGSAKSLPKLHLNPYSWSKVSSVIYLDSPAGVGLSYSKNTSDYNTGDLKTAADSHTFLLKWFQLYPEFLSNPFYIAGESYAGVYVPTLSHEVVKGLHDGVKPTINFKGYMVGNGVCDTVFDGNALVPFAHGMALISDDIYQEAQTACHGNYWNTTTDKCENALNKVDTSINDLNIYDILEPCYHSKTIKKVTPANTKLPKSFQHLGTTTKPLAVRTRMHGRAWPLRAPVRAGRVPSWQEFARGSRPSGVPCMSDEVATAWLNNDDVRAAIHAQPVSSIGSWLICTNVLDFIHDAGSMISYHKNLTGQGYRAFIYSGDHDMCVPYTGTEAWTRSLGYGVIDSWRPWHLNGQVSGYTQGYEHGLTFATIKGAGHTIPEYKPQESLAFYSRWLAGSKL</sequence>
<dbReference type="AlphaFoldDB" id="A0A0E0FAY3"/>
<keyword evidence="2 8" id="KW-0121">Carboxypeptidase</keyword>
<evidence type="ECO:0000313" key="11">
    <source>
        <dbReference type="Proteomes" id="UP000008021"/>
    </source>
</evidence>
<feature type="compositionally biased region" description="Polar residues" evidence="9">
    <location>
        <begin position="72"/>
        <end position="83"/>
    </location>
</feature>
<dbReference type="FunFam" id="3.40.50.12670:FF:000001">
    <property type="entry name" value="Carboxypeptidase"/>
    <property type="match status" value="1"/>
</dbReference>
<keyword evidence="7" id="KW-0325">Glycoprotein</keyword>
<keyword evidence="5 8" id="KW-0378">Hydrolase</keyword>
<evidence type="ECO:0000256" key="2">
    <source>
        <dbReference type="ARBA" id="ARBA00022645"/>
    </source>
</evidence>
<keyword evidence="3 8" id="KW-0645">Protease</keyword>
<dbReference type="PRINTS" id="PR00724">
    <property type="entry name" value="CRBOXYPTASEC"/>
</dbReference>
<dbReference type="InterPro" id="IPR001563">
    <property type="entry name" value="Peptidase_S10"/>
</dbReference>
<name>A0A0E0FAY3_9ORYZ</name>
<dbReference type="Gene3D" id="3.40.50.12670">
    <property type="match status" value="1"/>
</dbReference>
<dbReference type="PANTHER" id="PTHR11802:SF254">
    <property type="entry name" value="SERINE CARBOXYPEPTIDASE-LIKE 20"/>
    <property type="match status" value="1"/>
</dbReference>
<dbReference type="PROSITE" id="PS00560">
    <property type="entry name" value="CARBOXYPEPT_SER_HIS"/>
    <property type="match status" value="1"/>
</dbReference>
<feature type="compositionally biased region" description="Basic residues" evidence="9">
    <location>
        <begin position="54"/>
        <end position="64"/>
    </location>
</feature>
<evidence type="ECO:0000256" key="7">
    <source>
        <dbReference type="ARBA" id="ARBA00023180"/>
    </source>
</evidence>
<reference evidence="10" key="1">
    <citation type="submission" date="2015-04" db="UniProtKB">
        <authorList>
            <consortium name="EnsemblPlants"/>
        </authorList>
    </citation>
    <scope>IDENTIFICATION</scope>
</reference>
<dbReference type="Pfam" id="PF00450">
    <property type="entry name" value="Peptidase_S10"/>
    <property type="match status" value="2"/>
</dbReference>
<keyword evidence="4" id="KW-0732">Signal</keyword>
<dbReference type="InterPro" id="IPR018202">
    <property type="entry name" value="Ser_caboxypep_ser_AS"/>
</dbReference>
<dbReference type="GO" id="GO:0004185">
    <property type="term" value="F:serine-type carboxypeptidase activity"/>
    <property type="evidence" value="ECO:0007669"/>
    <property type="project" value="UniProtKB-UniRule"/>
</dbReference>
<dbReference type="GO" id="GO:0016747">
    <property type="term" value="F:acyltransferase activity, transferring groups other than amino-acyl groups"/>
    <property type="evidence" value="ECO:0007669"/>
    <property type="project" value="TreeGrafter"/>
</dbReference>
<dbReference type="STRING" id="40149.A0A0E0FAY3"/>
<dbReference type="Gramene" id="OMERI12G05210.1">
    <property type="protein sequence ID" value="OMERI12G05210.1"/>
    <property type="gene ID" value="OMERI12G05210"/>
</dbReference>
<comment type="similarity">
    <text evidence="1 8">Belongs to the peptidase S10 family.</text>
</comment>
<dbReference type="MEROPS" id="S10.004"/>
<keyword evidence="11" id="KW-1185">Reference proteome</keyword>
<dbReference type="SUPFAM" id="SSF53474">
    <property type="entry name" value="alpha/beta-Hydrolases"/>
    <property type="match status" value="2"/>
</dbReference>
<evidence type="ECO:0000256" key="4">
    <source>
        <dbReference type="ARBA" id="ARBA00022729"/>
    </source>
</evidence>
<dbReference type="GO" id="GO:0006508">
    <property type="term" value="P:proteolysis"/>
    <property type="evidence" value="ECO:0007669"/>
    <property type="project" value="UniProtKB-KW"/>
</dbReference>
<dbReference type="EC" id="3.4.16.-" evidence="8"/>
<evidence type="ECO:0000256" key="8">
    <source>
        <dbReference type="RuleBase" id="RU361156"/>
    </source>
</evidence>
<proteinExistence type="inferred from homology"/>
<evidence type="ECO:0000256" key="9">
    <source>
        <dbReference type="SAM" id="MobiDB-lite"/>
    </source>
</evidence>